<keyword evidence="3" id="KW-0862">Zinc</keyword>
<feature type="region of interest" description="Disordered" evidence="5">
    <location>
        <begin position="331"/>
        <end position="351"/>
    </location>
</feature>
<dbReference type="PANTHER" id="PTHR31973:SF189">
    <property type="entry name" value="TRANSPOSASE, MUDR, PLANT, MULE TRANSPOSASE DOMAIN PROTEIN-RELATED"/>
    <property type="match status" value="1"/>
</dbReference>
<dbReference type="AlphaFoldDB" id="A0A444X7R5"/>
<dbReference type="GO" id="GO:0003676">
    <property type="term" value="F:nucleic acid binding"/>
    <property type="evidence" value="ECO:0007669"/>
    <property type="project" value="InterPro"/>
</dbReference>
<evidence type="ECO:0000313" key="8">
    <source>
        <dbReference type="Proteomes" id="UP000289738"/>
    </source>
</evidence>
<dbReference type="GO" id="GO:0008270">
    <property type="term" value="F:zinc ion binding"/>
    <property type="evidence" value="ECO:0007669"/>
    <property type="project" value="UniProtKB-KW"/>
</dbReference>
<accession>A0A444X7R5</accession>
<dbReference type="PROSITE" id="PS50966">
    <property type="entry name" value="ZF_SWIM"/>
    <property type="match status" value="1"/>
</dbReference>
<dbReference type="PANTHER" id="PTHR31973">
    <property type="entry name" value="POLYPROTEIN, PUTATIVE-RELATED"/>
    <property type="match status" value="1"/>
</dbReference>
<gene>
    <name evidence="7" type="ORF">Ahy_B10g105300</name>
</gene>
<evidence type="ECO:0000256" key="2">
    <source>
        <dbReference type="ARBA" id="ARBA00022771"/>
    </source>
</evidence>
<dbReference type="SUPFAM" id="SSF57756">
    <property type="entry name" value="Retrovirus zinc finger-like domains"/>
    <property type="match status" value="1"/>
</dbReference>
<feature type="region of interest" description="Disordered" evidence="5">
    <location>
        <begin position="524"/>
        <end position="557"/>
    </location>
</feature>
<dbReference type="InterPro" id="IPR058594">
    <property type="entry name" value="PB1-like_dom_pln"/>
</dbReference>
<dbReference type="InterPro" id="IPR006564">
    <property type="entry name" value="Znf_PMZ"/>
</dbReference>
<organism evidence="7 8">
    <name type="scientific">Arachis hypogaea</name>
    <name type="common">Peanut</name>
    <dbReference type="NCBI Taxonomy" id="3818"/>
    <lineage>
        <taxon>Eukaryota</taxon>
        <taxon>Viridiplantae</taxon>
        <taxon>Streptophyta</taxon>
        <taxon>Embryophyta</taxon>
        <taxon>Tracheophyta</taxon>
        <taxon>Spermatophyta</taxon>
        <taxon>Magnoliopsida</taxon>
        <taxon>eudicotyledons</taxon>
        <taxon>Gunneridae</taxon>
        <taxon>Pentapetalae</taxon>
        <taxon>rosids</taxon>
        <taxon>fabids</taxon>
        <taxon>Fabales</taxon>
        <taxon>Fabaceae</taxon>
        <taxon>Papilionoideae</taxon>
        <taxon>50 kb inversion clade</taxon>
        <taxon>dalbergioids sensu lato</taxon>
        <taxon>Dalbergieae</taxon>
        <taxon>Pterocarpus clade</taxon>
        <taxon>Arachis</taxon>
    </lineage>
</organism>
<sequence>MATIHITLVISHRGKFEKGDDGRLAYVGGEKTEIERVNVDTLNRFFVNDLVKDIGYTDVCELYWLQPGMELDGGLRLLRRDMDVVAMYEAAIANGRRIEVFTEHPVNLPEFAEETNEPESERQNLNVTKTQAKHRTKVCVRRPPTPKKKHKRVVKSKDQTRGRPGPDTQTKDDAVDKDVHPTTTNTQQPKVGSEEPTLPTHSPKVTFEEPPRIIQSPDAPTEPNLPPHEPLDKTPPETQQPHVSVGSEEIGHPNPVSAESVAPTVDRGPADSNEVFTQYIPQPCNEPEPPPSGQTFIPNQDPNKHPSIFIPVEGEDMAEPSAGMHCYESEELDSVASDDEDSQQAAFPQANPDALVRDVRLEVGMEFENLEQFKKAVRKFNINLGRSIFFPRVDSTRCKVMVDIGKRTCSCRFWQLTGLPCRHACAALAYQNRRPEEHAHNWLSMGAYNSTYQFVIQPVPSQEYWEHVDLPPVLPPVYKKQIGRPKSKRDKKNDAPKTPTPDPHRAPRKYGPITCKYCLKTGHNSRSCPKKKEAMAGSAGGQTSSQQPAAEDDEEEAARLEEMFWEETLEAVEAAEAAATQPPPVSLLIYFAIPLYKLQFICHYVTHTFLSEQETTPVRPPIAKRPPKKRKNVRRPPPTTQQPRPPPPIVSPTRPTTTSPPPPASDVPPTVTPQTMQAASQGITSRFMEFMPTPTVRVSTSRRWPQPAFRPPAKRGSTTAHLKEGSSGSSNSTPIP</sequence>
<feature type="compositionally biased region" description="Polar residues" evidence="5">
    <location>
        <begin position="716"/>
        <end position="736"/>
    </location>
</feature>
<feature type="compositionally biased region" description="Basic residues" evidence="5">
    <location>
        <begin position="481"/>
        <end position="490"/>
    </location>
</feature>
<evidence type="ECO:0000256" key="5">
    <source>
        <dbReference type="SAM" id="MobiDB-lite"/>
    </source>
</evidence>
<dbReference type="SMART" id="SM00575">
    <property type="entry name" value="ZnF_PMZ"/>
    <property type="match status" value="1"/>
</dbReference>
<protein>
    <recommendedName>
        <fullName evidence="6">SWIM-type domain-containing protein</fullName>
    </recommendedName>
</protein>
<feature type="compositionally biased region" description="Polar residues" evidence="5">
    <location>
        <begin position="674"/>
        <end position="684"/>
    </location>
</feature>
<keyword evidence="2 4" id="KW-0863">Zinc-finger</keyword>
<feature type="compositionally biased region" description="Acidic residues" evidence="5">
    <location>
        <begin position="331"/>
        <end position="342"/>
    </location>
</feature>
<feature type="region of interest" description="Disordered" evidence="5">
    <location>
        <begin position="111"/>
        <end position="309"/>
    </location>
</feature>
<evidence type="ECO:0000256" key="1">
    <source>
        <dbReference type="ARBA" id="ARBA00022723"/>
    </source>
</evidence>
<feature type="compositionally biased region" description="Basic residues" evidence="5">
    <location>
        <begin position="625"/>
        <end position="634"/>
    </location>
</feature>
<feature type="domain" description="SWIM-type" evidence="6">
    <location>
        <begin position="400"/>
        <end position="432"/>
    </location>
</feature>
<dbReference type="InterPro" id="IPR007527">
    <property type="entry name" value="Znf_SWIM"/>
</dbReference>
<feature type="region of interest" description="Disordered" evidence="5">
    <location>
        <begin position="476"/>
        <end position="508"/>
    </location>
</feature>
<reference evidence="7 8" key="1">
    <citation type="submission" date="2019-01" db="EMBL/GenBank/DDBJ databases">
        <title>Sequencing of cultivated peanut Arachis hypogaea provides insights into genome evolution and oil improvement.</title>
        <authorList>
            <person name="Chen X."/>
        </authorList>
    </citation>
    <scope>NUCLEOTIDE SEQUENCE [LARGE SCALE GENOMIC DNA]</scope>
    <source>
        <strain evidence="8">cv. Fuhuasheng</strain>
        <tissue evidence="7">Leaves</tissue>
    </source>
</reference>
<name>A0A444X7R5_ARAHY</name>
<feature type="compositionally biased region" description="Basic residues" evidence="5">
    <location>
        <begin position="131"/>
        <end position="154"/>
    </location>
</feature>
<evidence type="ECO:0000259" key="6">
    <source>
        <dbReference type="PROSITE" id="PS50966"/>
    </source>
</evidence>
<keyword evidence="8" id="KW-1185">Reference proteome</keyword>
<dbReference type="Proteomes" id="UP000289738">
    <property type="component" value="Chromosome B10"/>
</dbReference>
<evidence type="ECO:0000313" key="7">
    <source>
        <dbReference type="EMBL" id="RYQ85712.1"/>
    </source>
</evidence>
<evidence type="ECO:0000256" key="4">
    <source>
        <dbReference type="PROSITE-ProRule" id="PRU00325"/>
    </source>
</evidence>
<keyword evidence="1" id="KW-0479">Metal-binding</keyword>
<feature type="region of interest" description="Disordered" evidence="5">
    <location>
        <begin position="612"/>
        <end position="736"/>
    </location>
</feature>
<dbReference type="Pfam" id="PF04434">
    <property type="entry name" value="SWIM"/>
    <property type="match status" value="1"/>
</dbReference>
<evidence type="ECO:0000256" key="3">
    <source>
        <dbReference type="ARBA" id="ARBA00022833"/>
    </source>
</evidence>
<comment type="caution">
    <text evidence="7">The sequence shown here is derived from an EMBL/GenBank/DDBJ whole genome shotgun (WGS) entry which is preliminary data.</text>
</comment>
<feature type="compositionally biased region" description="Basic and acidic residues" evidence="5">
    <location>
        <begin position="169"/>
        <end position="180"/>
    </location>
</feature>
<dbReference type="InterPro" id="IPR036875">
    <property type="entry name" value="Znf_CCHC_sf"/>
</dbReference>
<proteinExistence type="predicted"/>
<dbReference type="Pfam" id="PF26130">
    <property type="entry name" value="PB1-like"/>
    <property type="match status" value="1"/>
</dbReference>
<feature type="compositionally biased region" description="Pro residues" evidence="5">
    <location>
        <begin position="635"/>
        <end position="650"/>
    </location>
</feature>
<feature type="compositionally biased region" description="Polar residues" evidence="5">
    <location>
        <begin position="181"/>
        <end position="190"/>
    </location>
</feature>
<dbReference type="EMBL" id="SDMP01000020">
    <property type="protein sequence ID" value="RYQ85712.1"/>
    <property type="molecule type" value="Genomic_DNA"/>
</dbReference>